<dbReference type="SUPFAM" id="SSF46785">
    <property type="entry name" value="Winged helix' DNA-binding domain"/>
    <property type="match status" value="1"/>
</dbReference>
<dbReference type="CDD" id="cd05466">
    <property type="entry name" value="PBP2_LTTR_substrate"/>
    <property type="match status" value="1"/>
</dbReference>
<dbReference type="EMBL" id="AWVP01000062">
    <property type="protein sequence ID" value="ERK57654.1"/>
    <property type="molecule type" value="Genomic_DNA"/>
</dbReference>
<dbReference type="InterPro" id="IPR005119">
    <property type="entry name" value="LysR_subst-bd"/>
</dbReference>
<evidence type="ECO:0000256" key="3">
    <source>
        <dbReference type="ARBA" id="ARBA00023125"/>
    </source>
</evidence>
<dbReference type="PANTHER" id="PTHR30126">
    <property type="entry name" value="HTH-TYPE TRANSCRIPTIONAL REGULATOR"/>
    <property type="match status" value="1"/>
</dbReference>
<dbReference type="Pfam" id="PF00126">
    <property type="entry name" value="HTH_1"/>
    <property type="match status" value="1"/>
</dbReference>
<evidence type="ECO:0000256" key="2">
    <source>
        <dbReference type="ARBA" id="ARBA00023015"/>
    </source>
</evidence>
<gene>
    <name evidence="6" type="ORF">HMPREF1983_00979</name>
</gene>
<evidence type="ECO:0000313" key="6">
    <source>
        <dbReference type="EMBL" id="ERK57654.1"/>
    </source>
</evidence>
<accession>U2QN74</accession>
<dbReference type="InterPro" id="IPR000847">
    <property type="entry name" value="LysR_HTH_N"/>
</dbReference>
<dbReference type="InterPro" id="IPR036388">
    <property type="entry name" value="WH-like_DNA-bd_sf"/>
</dbReference>
<dbReference type="Pfam" id="PF03466">
    <property type="entry name" value="LysR_substrate"/>
    <property type="match status" value="1"/>
</dbReference>
<dbReference type="PANTHER" id="PTHR30126:SF40">
    <property type="entry name" value="HTH-TYPE TRANSCRIPTIONAL REGULATOR GLTR"/>
    <property type="match status" value="1"/>
</dbReference>
<dbReference type="SUPFAM" id="SSF53850">
    <property type="entry name" value="Periplasmic binding protein-like II"/>
    <property type="match status" value="1"/>
</dbReference>
<comment type="similarity">
    <text evidence="1">Belongs to the LysR transcriptional regulatory family.</text>
</comment>
<reference evidence="6 7" key="1">
    <citation type="submission" date="2013-08" db="EMBL/GenBank/DDBJ databases">
        <authorList>
            <person name="Weinstock G."/>
            <person name="Sodergren E."/>
            <person name="Wylie T."/>
            <person name="Fulton L."/>
            <person name="Fulton R."/>
            <person name="Fronick C."/>
            <person name="O'Laughlin M."/>
            <person name="Godfrey J."/>
            <person name="Miner T."/>
            <person name="Herter B."/>
            <person name="Appelbaum E."/>
            <person name="Cordes M."/>
            <person name="Lek S."/>
            <person name="Wollam A."/>
            <person name="Pepin K.H."/>
            <person name="Palsikar V.B."/>
            <person name="Mitreva M."/>
            <person name="Wilson R.K."/>
        </authorList>
    </citation>
    <scope>NUCLEOTIDE SEQUENCE [LARGE SCALE GENOMIC DNA]</scope>
    <source>
        <strain evidence="6 7">ATCC 700627</strain>
    </source>
</reference>
<dbReference type="Proteomes" id="UP000016637">
    <property type="component" value="Unassembled WGS sequence"/>
</dbReference>
<evidence type="ECO:0000313" key="7">
    <source>
        <dbReference type="Proteomes" id="UP000016637"/>
    </source>
</evidence>
<dbReference type="Gene3D" id="3.40.190.290">
    <property type="match status" value="1"/>
</dbReference>
<dbReference type="InterPro" id="IPR036390">
    <property type="entry name" value="WH_DNA-bd_sf"/>
</dbReference>
<evidence type="ECO:0000259" key="5">
    <source>
        <dbReference type="PROSITE" id="PS50931"/>
    </source>
</evidence>
<keyword evidence="7" id="KW-1185">Reference proteome</keyword>
<dbReference type="AlphaFoldDB" id="U2QN74"/>
<protein>
    <submittedName>
        <fullName evidence="6">Transcriptional regulator, LysR family</fullName>
    </submittedName>
</protein>
<keyword evidence="2" id="KW-0805">Transcription regulation</keyword>
<dbReference type="GO" id="GO:0000976">
    <property type="term" value="F:transcription cis-regulatory region binding"/>
    <property type="evidence" value="ECO:0007669"/>
    <property type="project" value="TreeGrafter"/>
</dbReference>
<dbReference type="PROSITE" id="PS50931">
    <property type="entry name" value="HTH_LYSR"/>
    <property type="match status" value="1"/>
</dbReference>
<sequence>MKVNAKTKENIKMFYEQIETFLTTVTYGSISAAAKYLYVSQSTVSSRLQQLENELGVQLLIRNKGHRRVELTNYGHSFIPIASQWASLWKDTQHLKDIENIQTLTIASVDAVNNYTFVSFFKKFMSTHPNVRLNIRTHHSSEIYSLVEDRIADIGFVFSRINYPDVVSKPIYRELMYLICSKNSPYHNNMNCSELPTEKEVLLNWGLDYKSWHDLHFNPSCHPALIINTGSMLQRYIQDDSWGVAPMSVINGAMRSNPNLTFFTLTTPPPPRICYIIRNPYPNVNNLKLIEEFEQELTSFISADENICSFESWMLNS</sequence>
<dbReference type="PATRIC" id="fig|1321820.3.peg.952"/>
<dbReference type="Gene3D" id="1.10.10.10">
    <property type="entry name" value="Winged helix-like DNA-binding domain superfamily/Winged helix DNA-binding domain"/>
    <property type="match status" value="1"/>
</dbReference>
<dbReference type="GO" id="GO:0003700">
    <property type="term" value="F:DNA-binding transcription factor activity"/>
    <property type="evidence" value="ECO:0007669"/>
    <property type="project" value="InterPro"/>
</dbReference>
<name>U2QN74_9BACL</name>
<comment type="caution">
    <text evidence="6">The sequence shown here is derived from an EMBL/GenBank/DDBJ whole genome shotgun (WGS) entry which is preliminary data.</text>
</comment>
<evidence type="ECO:0000256" key="4">
    <source>
        <dbReference type="ARBA" id="ARBA00023163"/>
    </source>
</evidence>
<proteinExistence type="inferred from homology"/>
<evidence type="ECO:0000256" key="1">
    <source>
        <dbReference type="ARBA" id="ARBA00009437"/>
    </source>
</evidence>
<feature type="domain" description="HTH lysR-type" evidence="5">
    <location>
        <begin position="13"/>
        <end position="72"/>
    </location>
</feature>
<organism evidence="6 7">
    <name type="scientific">Gemella bergeri ATCC 700627</name>
    <dbReference type="NCBI Taxonomy" id="1321820"/>
    <lineage>
        <taxon>Bacteria</taxon>
        <taxon>Bacillati</taxon>
        <taxon>Bacillota</taxon>
        <taxon>Bacilli</taxon>
        <taxon>Bacillales</taxon>
        <taxon>Gemellaceae</taxon>
        <taxon>Gemella</taxon>
    </lineage>
</organism>
<keyword evidence="4" id="KW-0804">Transcription</keyword>
<dbReference type="PRINTS" id="PR00039">
    <property type="entry name" value="HTHLYSR"/>
</dbReference>
<dbReference type="HOGENOM" id="CLU_039613_8_0_9"/>
<dbReference type="eggNOG" id="COG0583">
    <property type="taxonomic scope" value="Bacteria"/>
</dbReference>
<keyword evidence="3" id="KW-0238">DNA-binding</keyword>